<evidence type="ECO:0000313" key="8">
    <source>
        <dbReference type="Proteomes" id="UP001500392"/>
    </source>
</evidence>
<dbReference type="Gene3D" id="1.10.10.10">
    <property type="entry name" value="Winged helix-like DNA-binding domain superfamily/Winged helix DNA-binding domain"/>
    <property type="match status" value="1"/>
</dbReference>
<dbReference type="SUPFAM" id="SSF46894">
    <property type="entry name" value="C-terminal effector domain of the bipartite response regulators"/>
    <property type="match status" value="1"/>
</dbReference>
<dbReference type="Gene3D" id="3.40.50.2300">
    <property type="match status" value="1"/>
</dbReference>
<dbReference type="InterPro" id="IPR036388">
    <property type="entry name" value="WH-like_DNA-bd_sf"/>
</dbReference>
<protein>
    <submittedName>
        <fullName evidence="7">Oxygen response regulator transcription factor FixJ</fullName>
    </submittedName>
</protein>
<evidence type="ECO:0000259" key="5">
    <source>
        <dbReference type="PROSITE" id="PS50043"/>
    </source>
</evidence>
<dbReference type="Pfam" id="PF00072">
    <property type="entry name" value="Response_reg"/>
    <property type="match status" value="1"/>
</dbReference>
<dbReference type="PRINTS" id="PR00038">
    <property type="entry name" value="HTHLUXR"/>
</dbReference>
<feature type="domain" description="HTH luxR-type" evidence="5">
    <location>
        <begin position="136"/>
        <end position="201"/>
    </location>
</feature>
<dbReference type="SMART" id="SM00448">
    <property type="entry name" value="REC"/>
    <property type="match status" value="1"/>
</dbReference>
<dbReference type="InterPro" id="IPR011006">
    <property type="entry name" value="CheY-like_superfamily"/>
</dbReference>
<dbReference type="InterPro" id="IPR000792">
    <property type="entry name" value="Tscrpt_reg_LuxR_C"/>
</dbReference>
<keyword evidence="1" id="KW-0805">Transcription regulation</keyword>
<dbReference type="PANTHER" id="PTHR44688:SF16">
    <property type="entry name" value="DNA-BINDING TRANSCRIPTIONAL ACTIVATOR DEVR_DOSR"/>
    <property type="match status" value="1"/>
</dbReference>
<dbReference type="Proteomes" id="UP001500392">
    <property type="component" value="Unassembled WGS sequence"/>
</dbReference>
<name>A0ABP7W6Y1_9GAMM</name>
<organism evidence="7 8">
    <name type="scientific">Zhongshania borealis</name>
    <dbReference type="NCBI Taxonomy" id="889488"/>
    <lineage>
        <taxon>Bacteria</taxon>
        <taxon>Pseudomonadati</taxon>
        <taxon>Pseudomonadota</taxon>
        <taxon>Gammaproteobacteria</taxon>
        <taxon>Cellvibrionales</taxon>
        <taxon>Spongiibacteraceae</taxon>
        <taxon>Zhongshania</taxon>
    </lineage>
</organism>
<comment type="caution">
    <text evidence="7">The sequence shown here is derived from an EMBL/GenBank/DDBJ whole genome shotgun (WGS) entry which is preliminary data.</text>
</comment>
<dbReference type="CDD" id="cd06170">
    <property type="entry name" value="LuxR_C_like"/>
    <property type="match status" value="1"/>
</dbReference>
<dbReference type="PANTHER" id="PTHR44688">
    <property type="entry name" value="DNA-BINDING TRANSCRIPTIONAL ACTIVATOR DEVR_DOSR"/>
    <property type="match status" value="1"/>
</dbReference>
<evidence type="ECO:0000256" key="4">
    <source>
        <dbReference type="PROSITE-ProRule" id="PRU00169"/>
    </source>
</evidence>
<feature type="modified residue" description="4-aspartylphosphate" evidence="4">
    <location>
        <position position="55"/>
    </location>
</feature>
<dbReference type="InterPro" id="IPR016032">
    <property type="entry name" value="Sig_transdc_resp-reg_C-effctor"/>
</dbReference>
<dbReference type="SUPFAM" id="SSF52172">
    <property type="entry name" value="CheY-like"/>
    <property type="match status" value="1"/>
</dbReference>
<evidence type="ECO:0000256" key="3">
    <source>
        <dbReference type="ARBA" id="ARBA00023163"/>
    </source>
</evidence>
<keyword evidence="8" id="KW-1185">Reference proteome</keyword>
<sequence length="201" mass="23008">MNNEQTVFVVDDDEGVREGLSLLFESVGQQCELYSSAFEYLESFDPNRGGCLVLDIRMPRMTGLDLQKKLNELNASLPIVFITGHGDIQMAVEAMRRGAQDFIRKPFREQDLLDTINEALDFNKSCRNKLFDQQEKIDRVALLTEREYEIFSRIADGDMNKVIGIDLGISERTVEVHRSQAMKKLGVRTLAQLVRIKFQTE</sequence>
<evidence type="ECO:0000313" key="7">
    <source>
        <dbReference type="EMBL" id="GAA4082239.1"/>
    </source>
</evidence>
<dbReference type="SMART" id="SM00421">
    <property type="entry name" value="HTH_LUXR"/>
    <property type="match status" value="1"/>
</dbReference>
<dbReference type="EMBL" id="BAABDM010000001">
    <property type="protein sequence ID" value="GAA4082239.1"/>
    <property type="molecule type" value="Genomic_DNA"/>
</dbReference>
<dbReference type="CDD" id="cd17537">
    <property type="entry name" value="REC_FixJ"/>
    <property type="match status" value="1"/>
</dbReference>
<reference evidence="8" key="1">
    <citation type="journal article" date="2019" name="Int. J. Syst. Evol. Microbiol.">
        <title>The Global Catalogue of Microorganisms (GCM) 10K type strain sequencing project: providing services to taxonomists for standard genome sequencing and annotation.</title>
        <authorList>
            <consortium name="The Broad Institute Genomics Platform"/>
            <consortium name="The Broad Institute Genome Sequencing Center for Infectious Disease"/>
            <person name="Wu L."/>
            <person name="Ma J."/>
        </authorList>
    </citation>
    <scope>NUCLEOTIDE SEQUENCE [LARGE SCALE GENOMIC DNA]</scope>
    <source>
        <strain evidence="8">JCM 17304</strain>
    </source>
</reference>
<feature type="domain" description="Response regulatory" evidence="6">
    <location>
        <begin position="6"/>
        <end position="120"/>
    </location>
</feature>
<evidence type="ECO:0000259" key="6">
    <source>
        <dbReference type="PROSITE" id="PS50110"/>
    </source>
</evidence>
<keyword evidence="2" id="KW-0238">DNA-binding</keyword>
<dbReference type="InterPro" id="IPR001789">
    <property type="entry name" value="Sig_transdc_resp-reg_receiver"/>
</dbReference>
<gene>
    <name evidence="7" type="primary">fixJ</name>
    <name evidence="7" type="ORF">GCM10022414_00920</name>
</gene>
<accession>A0ABP7W6Y1</accession>
<dbReference type="PROSITE" id="PS50043">
    <property type="entry name" value="HTH_LUXR_2"/>
    <property type="match status" value="1"/>
</dbReference>
<evidence type="ECO:0000256" key="1">
    <source>
        <dbReference type="ARBA" id="ARBA00023015"/>
    </source>
</evidence>
<proteinExistence type="predicted"/>
<dbReference type="Pfam" id="PF00196">
    <property type="entry name" value="GerE"/>
    <property type="match status" value="1"/>
</dbReference>
<evidence type="ECO:0000256" key="2">
    <source>
        <dbReference type="ARBA" id="ARBA00023125"/>
    </source>
</evidence>
<dbReference type="RefSeq" id="WP_344931700.1">
    <property type="nucleotide sequence ID" value="NZ_BAABDM010000001.1"/>
</dbReference>
<keyword evidence="3" id="KW-0804">Transcription</keyword>
<dbReference type="PROSITE" id="PS50110">
    <property type="entry name" value="RESPONSE_REGULATORY"/>
    <property type="match status" value="1"/>
</dbReference>
<keyword evidence="4" id="KW-0597">Phosphoprotein</keyword>